<dbReference type="EMBL" id="JAUHHV010000005">
    <property type="protein sequence ID" value="KAK1425826.1"/>
    <property type="molecule type" value="Genomic_DNA"/>
</dbReference>
<organism evidence="2 3">
    <name type="scientific">Tagetes erecta</name>
    <name type="common">African marigold</name>
    <dbReference type="NCBI Taxonomy" id="13708"/>
    <lineage>
        <taxon>Eukaryota</taxon>
        <taxon>Viridiplantae</taxon>
        <taxon>Streptophyta</taxon>
        <taxon>Embryophyta</taxon>
        <taxon>Tracheophyta</taxon>
        <taxon>Spermatophyta</taxon>
        <taxon>Magnoliopsida</taxon>
        <taxon>eudicotyledons</taxon>
        <taxon>Gunneridae</taxon>
        <taxon>Pentapetalae</taxon>
        <taxon>asterids</taxon>
        <taxon>campanulids</taxon>
        <taxon>Asterales</taxon>
        <taxon>Asteraceae</taxon>
        <taxon>Asteroideae</taxon>
        <taxon>Heliantheae alliance</taxon>
        <taxon>Tageteae</taxon>
        <taxon>Tagetes</taxon>
    </lineage>
</organism>
<accession>A0AAD8KR95</accession>
<dbReference type="AlphaFoldDB" id="A0AAD8KR95"/>
<gene>
    <name evidence="2" type="ORF">QVD17_21187</name>
</gene>
<keyword evidence="3" id="KW-1185">Reference proteome</keyword>
<evidence type="ECO:0000313" key="2">
    <source>
        <dbReference type="EMBL" id="KAK1425826.1"/>
    </source>
</evidence>
<reference evidence="2" key="1">
    <citation type="journal article" date="2023" name="bioRxiv">
        <title>Improved chromosome-level genome assembly for marigold (Tagetes erecta).</title>
        <authorList>
            <person name="Jiang F."/>
            <person name="Yuan L."/>
            <person name="Wang S."/>
            <person name="Wang H."/>
            <person name="Xu D."/>
            <person name="Wang A."/>
            <person name="Fan W."/>
        </authorList>
    </citation>
    <scope>NUCLEOTIDE SEQUENCE</scope>
    <source>
        <strain evidence="2">WSJ</strain>
        <tissue evidence="2">Leaf</tissue>
    </source>
</reference>
<dbReference type="Pfam" id="PF17766">
    <property type="entry name" value="fn3_6"/>
    <property type="match status" value="1"/>
</dbReference>
<feature type="domain" description="Subtilisin-like protease fibronectin type-III" evidence="1">
    <location>
        <begin position="17"/>
        <end position="72"/>
    </location>
</feature>
<dbReference type="Gene3D" id="2.60.40.2310">
    <property type="match status" value="1"/>
</dbReference>
<protein>
    <recommendedName>
        <fullName evidence="1">Subtilisin-like protease fibronectin type-III domain-containing protein</fullName>
    </recommendedName>
</protein>
<comment type="caution">
    <text evidence="2">The sequence shown here is derived from an EMBL/GenBank/DDBJ whole genome shotgun (WGS) entry which is preliminary data.</text>
</comment>
<sequence>MIPTDVGCPVQLTPREINYPSMAAQVEMRNTYSVSFTRTVTNVGRANSTYVASIKGDLSKLRISVEPNILHFVVFCMQVVSLA</sequence>
<dbReference type="InterPro" id="IPR041469">
    <property type="entry name" value="Subtilisin-like_FN3"/>
</dbReference>
<evidence type="ECO:0000313" key="3">
    <source>
        <dbReference type="Proteomes" id="UP001229421"/>
    </source>
</evidence>
<evidence type="ECO:0000259" key="1">
    <source>
        <dbReference type="Pfam" id="PF17766"/>
    </source>
</evidence>
<proteinExistence type="predicted"/>
<dbReference type="Proteomes" id="UP001229421">
    <property type="component" value="Unassembled WGS sequence"/>
</dbReference>
<name>A0AAD8KR95_TARER</name>